<evidence type="ECO:0000256" key="1">
    <source>
        <dbReference type="ARBA" id="ARBA00022679"/>
    </source>
</evidence>
<dbReference type="InterPro" id="IPR029044">
    <property type="entry name" value="Nucleotide-diphossugar_trans"/>
</dbReference>
<gene>
    <name evidence="3" type="ORF">AVDCRST_MAG72-1068</name>
</gene>
<dbReference type="GO" id="GO:0050518">
    <property type="term" value="F:2-C-methyl-D-erythritol 4-phosphate cytidylyltransferase activity"/>
    <property type="evidence" value="ECO:0007669"/>
    <property type="project" value="UniProtKB-EC"/>
</dbReference>
<dbReference type="EC" id="2.7.7.60" evidence="3"/>
<dbReference type="EMBL" id="CADCUJ010000048">
    <property type="protein sequence ID" value="CAA9345009.1"/>
    <property type="molecule type" value="Genomic_DNA"/>
</dbReference>
<dbReference type="CDD" id="cd02516">
    <property type="entry name" value="CDP-ME_synthetase"/>
    <property type="match status" value="1"/>
</dbReference>
<dbReference type="AlphaFoldDB" id="A0A6J4LXS6"/>
<accession>A0A6J4LXS6</accession>
<dbReference type="Gene3D" id="3.90.550.10">
    <property type="entry name" value="Spore Coat Polysaccharide Biosynthesis Protein SpsA, Chain A"/>
    <property type="match status" value="1"/>
</dbReference>
<dbReference type="SUPFAM" id="SSF53448">
    <property type="entry name" value="Nucleotide-diphospho-sugar transferases"/>
    <property type="match status" value="1"/>
</dbReference>
<organism evidence="3">
    <name type="scientific">uncultured Nocardioidaceae bacterium</name>
    <dbReference type="NCBI Taxonomy" id="253824"/>
    <lineage>
        <taxon>Bacteria</taxon>
        <taxon>Bacillati</taxon>
        <taxon>Actinomycetota</taxon>
        <taxon>Actinomycetes</taxon>
        <taxon>Propionibacteriales</taxon>
        <taxon>Nocardioidaceae</taxon>
        <taxon>environmental samples</taxon>
    </lineage>
</organism>
<keyword evidence="1 3" id="KW-0808">Transferase</keyword>
<dbReference type="Pfam" id="PF01128">
    <property type="entry name" value="IspD"/>
    <property type="match status" value="1"/>
</dbReference>
<reference evidence="3" key="1">
    <citation type="submission" date="2020-02" db="EMBL/GenBank/DDBJ databases">
        <authorList>
            <person name="Meier V. D."/>
        </authorList>
    </citation>
    <scope>NUCLEOTIDE SEQUENCE</scope>
    <source>
        <strain evidence="3">AVDCRST_MAG72</strain>
    </source>
</reference>
<dbReference type="PANTHER" id="PTHR32125:SF4">
    <property type="entry name" value="2-C-METHYL-D-ERYTHRITOL 4-PHOSPHATE CYTIDYLYLTRANSFERASE, CHLOROPLASTIC"/>
    <property type="match status" value="1"/>
</dbReference>
<proteinExistence type="predicted"/>
<dbReference type="PANTHER" id="PTHR32125">
    <property type="entry name" value="2-C-METHYL-D-ERYTHRITOL 4-PHOSPHATE CYTIDYLYLTRANSFERASE, CHLOROPLASTIC"/>
    <property type="match status" value="1"/>
</dbReference>
<name>A0A6J4LXS6_9ACTN</name>
<evidence type="ECO:0000256" key="2">
    <source>
        <dbReference type="ARBA" id="ARBA00022695"/>
    </source>
</evidence>
<keyword evidence="2 3" id="KW-0548">Nucleotidyltransferase</keyword>
<dbReference type="InterPro" id="IPR050088">
    <property type="entry name" value="IspD/TarI_cytidylyltransf_bact"/>
</dbReference>
<sequence>MIVLAAGAGSRVGAETNKVLLPLGGIPVLAWSLRTVAALEYVDRVVVTTREPERAEVVALASEHLPGRGVTVVAGGTTRHGSEHNALQVLAADIEHGHLEVVAVHDSARPFAAGSLFDAVIAAASEHGGALPGRSRPNLLTKDATSASSEHRALVGVQTPQAFRADALLKAYRRAAHDGFAGTDTASCVERYTDLSIRCVPSPATNLKITYPTDLAVAERLLPAL</sequence>
<dbReference type="InterPro" id="IPR034683">
    <property type="entry name" value="IspD/TarI"/>
</dbReference>
<protein>
    <submittedName>
        <fullName evidence="3">2-C-methyl-D-erythritol 4-phosphate cytidylyltransferase</fullName>
        <ecNumber evidence="3">2.7.7.60</ecNumber>
    </submittedName>
</protein>
<evidence type="ECO:0000313" key="3">
    <source>
        <dbReference type="EMBL" id="CAA9345009.1"/>
    </source>
</evidence>